<evidence type="ECO:0000256" key="5">
    <source>
        <dbReference type="ARBA" id="ARBA00023136"/>
    </source>
</evidence>
<evidence type="ECO:0000313" key="8">
    <source>
        <dbReference type="Proteomes" id="UP000694915"/>
    </source>
</evidence>
<dbReference type="CDD" id="cd03593">
    <property type="entry name" value="CLECT_NK_receptors_like"/>
    <property type="match status" value="1"/>
</dbReference>
<keyword evidence="3" id="KW-0430">Lectin</keyword>
<feature type="transmembrane region" description="Helical" evidence="6">
    <location>
        <begin position="35"/>
        <end position="56"/>
    </location>
</feature>
<dbReference type="InterPro" id="IPR033992">
    <property type="entry name" value="NKR-like_CTLD"/>
</dbReference>
<evidence type="ECO:0000256" key="3">
    <source>
        <dbReference type="ARBA" id="ARBA00022734"/>
    </source>
</evidence>
<evidence type="ECO:0000313" key="9">
    <source>
        <dbReference type="RefSeq" id="XP_005365220.1"/>
    </source>
</evidence>
<dbReference type="GeneID" id="102000745"/>
<evidence type="ECO:0000256" key="2">
    <source>
        <dbReference type="ARBA" id="ARBA00022692"/>
    </source>
</evidence>
<dbReference type="InterPro" id="IPR001304">
    <property type="entry name" value="C-type_lectin-like"/>
</dbReference>
<keyword evidence="4 6" id="KW-1133">Transmembrane helix</keyword>
<keyword evidence="5 6" id="KW-0472">Membrane</keyword>
<dbReference type="InterPro" id="IPR016186">
    <property type="entry name" value="C-type_lectin-like/link_sf"/>
</dbReference>
<dbReference type="PROSITE" id="PS50041">
    <property type="entry name" value="C_TYPE_LECTIN_2"/>
    <property type="match status" value="1"/>
</dbReference>
<dbReference type="Pfam" id="PF00059">
    <property type="entry name" value="Lectin_C"/>
    <property type="match status" value="1"/>
</dbReference>
<name>A0ABM0LFS9_MICOH</name>
<reference evidence="9" key="1">
    <citation type="submission" date="2025-08" db="UniProtKB">
        <authorList>
            <consortium name="RefSeq"/>
        </authorList>
    </citation>
    <scope>IDENTIFICATION</scope>
</reference>
<gene>
    <name evidence="9" type="primary">Klrg1</name>
</gene>
<dbReference type="PANTHER" id="PTHR47648:SF1">
    <property type="entry name" value="KILLER CELL LECTIN-LIKE RECEPTOR SUBFAMILY G MEMBER 1"/>
    <property type="match status" value="1"/>
</dbReference>
<keyword evidence="8" id="KW-1185">Reference proteome</keyword>
<dbReference type="SMART" id="SM00034">
    <property type="entry name" value="CLECT"/>
    <property type="match status" value="1"/>
</dbReference>
<accession>A0ABM0LFS9</accession>
<dbReference type="RefSeq" id="XP_005365220.1">
    <property type="nucleotide sequence ID" value="XM_005365163.3"/>
</dbReference>
<dbReference type="InterPro" id="IPR016187">
    <property type="entry name" value="CTDL_fold"/>
</dbReference>
<keyword evidence="2 6" id="KW-0812">Transmembrane</keyword>
<comment type="subcellular location">
    <subcellularLocation>
        <location evidence="1">Membrane</location>
        <topology evidence="1">Single-pass membrane protein</topology>
    </subcellularLocation>
</comment>
<evidence type="ECO:0000256" key="1">
    <source>
        <dbReference type="ARBA" id="ARBA00004167"/>
    </source>
</evidence>
<dbReference type="PANTHER" id="PTHR47648">
    <property type="entry name" value="KILLER CELL LECTIN-LIKE RECEPTOR SUBFAMILY G MEMBER 1"/>
    <property type="match status" value="1"/>
</dbReference>
<dbReference type="InterPro" id="IPR042190">
    <property type="entry name" value="KLRG1"/>
</dbReference>
<dbReference type="Proteomes" id="UP000694915">
    <property type="component" value="Unplaced"/>
</dbReference>
<evidence type="ECO:0000256" key="6">
    <source>
        <dbReference type="SAM" id="Phobius"/>
    </source>
</evidence>
<feature type="domain" description="C-type lectin" evidence="7">
    <location>
        <begin position="86"/>
        <end position="188"/>
    </location>
</feature>
<evidence type="ECO:0000259" key="7">
    <source>
        <dbReference type="PROSITE" id="PS50041"/>
    </source>
</evidence>
<dbReference type="Gene3D" id="3.10.100.10">
    <property type="entry name" value="Mannose-Binding Protein A, subunit A"/>
    <property type="match status" value="1"/>
</dbReference>
<proteinExistence type="predicted"/>
<sequence length="192" mass="21883">MTDSDIYYTLELPAAPQVPDGSRSKLKAVLQRPRLSCLLTVALGLLTVILLSLVMYQRILYCGHKNCTSCPSCPSCSSCPDLWVRNGSHCYYFSVEKKDWNSSLEFCVDRGSHLLTFLDDQEVIPIRKHLDKTFYWIGLRNKDGWRWEDGPVLSLRIFSNSLIQRCGTIHRTGLQASSCEVPLQWICKKAVH</sequence>
<organism evidence="8 9">
    <name type="scientific">Microtus ochrogaster</name>
    <name type="common">Prairie vole</name>
    <dbReference type="NCBI Taxonomy" id="79684"/>
    <lineage>
        <taxon>Eukaryota</taxon>
        <taxon>Metazoa</taxon>
        <taxon>Chordata</taxon>
        <taxon>Craniata</taxon>
        <taxon>Vertebrata</taxon>
        <taxon>Euteleostomi</taxon>
        <taxon>Mammalia</taxon>
        <taxon>Eutheria</taxon>
        <taxon>Euarchontoglires</taxon>
        <taxon>Glires</taxon>
        <taxon>Rodentia</taxon>
        <taxon>Myomorpha</taxon>
        <taxon>Muroidea</taxon>
        <taxon>Cricetidae</taxon>
        <taxon>Arvicolinae</taxon>
        <taxon>Microtus</taxon>
    </lineage>
</organism>
<protein>
    <submittedName>
        <fullName evidence="9">Killer cell lectin-like receptor subfamily G member 1</fullName>
    </submittedName>
</protein>
<dbReference type="SUPFAM" id="SSF56436">
    <property type="entry name" value="C-type lectin-like"/>
    <property type="match status" value="1"/>
</dbReference>
<evidence type="ECO:0000256" key="4">
    <source>
        <dbReference type="ARBA" id="ARBA00022989"/>
    </source>
</evidence>